<evidence type="ECO:0000256" key="3">
    <source>
        <dbReference type="ARBA" id="ARBA00022692"/>
    </source>
</evidence>
<dbReference type="eggNOG" id="COG2064">
    <property type="taxonomic scope" value="Bacteria"/>
</dbReference>
<dbReference type="KEGG" id="blr:BRLA_c001120"/>
<dbReference type="AlphaFoldDB" id="A0A075QVN3"/>
<evidence type="ECO:0000256" key="1">
    <source>
        <dbReference type="ARBA" id="ARBA00004651"/>
    </source>
</evidence>
<keyword evidence="2" id="KW-1003">Cell membrane</keyword>
<proteinExistence type="predicted"/>
<feature type="transmembrane region" description="Helical" evidence="6">
    <location>
        <begin position="6"/>
        <end position="25"/>
    </location>
</feature>
<feature type="transmembrane region" description="Helical" evidence="6">
    <location>
        <begin position="130"/>
        <end position="149"/>
    </location>
</feature>
<dbReference type="HOGENOM" id="CLU_923383_0_0_9"/>
<dbReference type="PANTHER" id="PTHR35007">
    <property type="entry name" value="INTEGRAL MEMBRANE PROTEIN-RELATED"/>
    <property type="match status" value="1"/>
</dbReference>
<dbReference type="Proteomes" id="UP000005850">
    <property type="component" value="Chromosome"/>
</dbReference>
<accession>A0A075QVN3</accession>
<evidence type="ECO:0000313" key="8">
    <source>
        <dbReference type="EMBL" id="AIG24527.1"/>
    </source>
</evidence>
<comment type="subcellular location">
    <subcellularLocation>
        <location evidence="1">Cell membrane</location>
        <topology evidence="1">Multi-pass membrane protein</topology>
    </subcellularLocation>
</comment>
<protein>
    <submittedName>
        <fullName evidence="8">Flp pilus assembly protein TadB</fullName>
    </submittedName>
</protein>
<dbReference type="Pfam" id="PF00482">
    <property type="entry name" value="T2SSF"/>
    <property type="match status" value="1"/>
</dbReference>
<evidence type="ECO:0000313" key="9">
    <source>
        <dbReference type="Proteomes" id="UP000005850"/>
    </source>
</evidence>
<keyword evidence="4 6" id="KW-1133">Transmembrane helix</keyword>
<dbReference type="PANTHER" id="PTHR35007:SF2">
    <property type="entry name" value="PILUS ASSEMBLE PROTEIN"/>
    <property type="match status" value="1"/>
</dbReference>
<keyword evidence="5 6" id="KW-0472">Membrane</keyword>
<dbReference type="RefSeq" id="WP_003333864.1">
    <property type="nucleotide sequence ID" value="NZ_CP007806.1"/>
</dbReference>
<reference evidence="8 9" key="1">
    <citation type="journal article" date="2011" name="J. Bacteriol.">
        <title>Genome sequence of Brevibacillus laterosporus LMG 15441, a pathogen of invertebrates.</title>
        <authorList>
            <person name="Djukic M."/>
            <person name="Poehlein A."/>
            <person name="Thurmer A."/>
            <person name="Daniel R."/>
        </authorList>
    </citation>
    <scope>NUCLEOTIDE SEQUENCE [LARGE SCALE GENOMIC DNA]</scope>
    <source>
        <strain evidence="8 9">LMG 15441</strain>
    </source>
</reference>
<keyword evidence="3 6" id="KW-0812">Transmembrane</keyword>
<dbReference type="GO" id="GO:0005886">
    <property type="term" value="C:plasma membrane"/>
    <property type="evidence" value="ECO:0007669"/>
    <property type="project" value="UniProtKB-SubCell"/>
</dbReference>
<sequence length="301" mass="35115">MALLASVWIGILIMMVAFPFFHVVYKGEKLSLFTRFFSEEPEEKREIGLFSRGQRIILWMTAPKRFDDLARRLGFDLFRVKKQLQRLRWKTKVEEWFILKALGALFLGCAVILLGYQYLRDGEIDIFHKIGLILSLLLYFSPNLIIDWYDKRAQREIEVQIPIFFSIVLALVEVGMPVHVAMSRAASRYPKRLGQEIARLELEQKRYGNWRKALEELALCWELASFLSIVTDIQEALTKGTNISHLLRMHIEEQLRKEEDQMTDEVNRMSVRLLPLVVLFMGVPLMFLVLGPSLIGIKNQL</sequence>
<feature type="transmembrane region" description="Helical" evidence="6">
    <location>
        <begin position="96"/>
        <end position="118"/>
    </location>
</feature>
<evidence type="ECO:0000256" key="5">
    <source>
        <dbReference type="ARBA" id="ARBA00023136"/>
    </source>
</evidence>
<evidence type="ECO:0000256" key="6">
    <source>
        <dbReference type="SAM" id="Phobius"/>
    </source>
</evidence>
<dbReference type="EMBL" id="CP007806">
    <property type="protein sequence ID" value="AIG24527.1"/>
    <property type="molecule type" value="Genomic_DNA"/>
</dbReference>
<organism evidence="8 9">
    <name type="scientific">Brevibacillus laterosporus LMG 15441</name>
    <dbReference type="NCBI Taxonomy" id="1042163"/>
    <lineage>
        <taxon>Bacteria</taxon>
        <taxon>Bacillati</taxon>
        <taxon>Bacillota</taxon>
        <taxon>Bacilli</taxon>
        <taxon>Bacillales</taxon>
        <taxon>Paenibacillaceae</taxon>
        <taxon>Brevibacillus</taxon>
    </lineage>
</organism>
<evidence type="ECO:0000256" key="2">
    <source>
        <dbReference type="ARBA" id="ARBA00022475"/>
    </source>
</evidence>
<dbReference type="STRING" id="1042163.BRLA_c001120"/>
<feature type="domain" description="Type II secretion system protein GspF" evidence="7">
    <location>
        <begin position="167"/>
        <end position="290"/>
    </location>
</feature>
<feature type="transmembrane region" description="Helical" evidence="6">
    <location>
        <begin position="273"/>
        <end position="297"/>
    </location>
</feature>
<name>A0A075QVN3_BRELA</name>
<gene>
    <name evidence="8" type="primary">tadB_2</name>
    <name evidence="8" type="ORF">BRLA_c001120</name>
</gene>
<keyword evidence="9" id="KW-1185">Reference proteome</keyword>
<dbReference type="InterPro" id="IPR018076">
    <property type="entry name" value="T2SS_GspF_dom"/>
</dbReference>
<evidence type="ECO:0000259" key="7">
    <source>
        <dbReference type="Pfam" id="PF00482"/>
    </source>
</evidence>
<evidence type="ECO:0000256" key="4">
    <source>
        <dbReference type="ARBA" id="ARBA00022989"/>
    </source>
</evidence>
<feature type="transmembrane region" description="Helical" evidence="6">
    <location>
        <begin position="161"/>
        <end position="182"/>
    </location>
</feature>